<comment type="similarity">
    <text evidence="2">Belongs to the archaeal-type GPI family.</text>
</comment>
<evidence type="ECO:0000259" key="7">
    <source>
        <dbReference type="Pfam" id="PF06560"/>
    </source>
</evidence>
<organism evidence="8 9">
    <name type="scientific">Lichenicoccus roseus</name>
    <dbReference type="NCBI Taxonomy" id="2683649"/>
    <lineage>
        <taxon>Bacteria</taxon>
        <taxon>Pseudomonadati</taxon>
        <taxon>Pseudomonadota</taxon>
        <taxon>Alphaproteobacteria</taxon>
        <taxon>Acetobacterales</taxon>
        <taxon>Acetobacteraceae</taxon>
        <taxon>Lichenicoccus</taxon>
    </lineage>
</organism>
<dbReference type="Gene3D" id="2.60.120.10">
    <property type="entry name" value="Jelly Rolls"/>
    <property type="match status" value="1"/>
</dbReference>
<keyword evidence="4" id="KW-0312">Gluconeogenesis</keyword>
<keyword evidence="9" id="KW-1185">Reference proteome</keyword>
<dbReference type="InterPro" id="IPR014710">
    <property type="entry name" value="RmlC-like_jellyroll"/>
</dbReference>
<comment type="pathway">
    <text evidence="1">Carbohydrate degradation; glycolysis; D-glyceraldehyde 3-phosphate and glycerone phosphate from D-glucose: step 2/4.</text>
</comment>
<dbReference type="OrthoDB" id="5592106at2"/>
<dbReference type="Proteomes" id="UP000305654">
    <property type="component" value="Unassembled WGS sequence"/>
</dbReference>
<name>A0A5R9J0K5_9PROT</name>
<gene>
    <name evidence="8" type="ORF">FE263_18670</name>
</gene>
<dbReference type="CDD" id="cd02218">
    <property type="entry name" value="cupin_PGI"/>
    <property type="match status" value="1"/>
</dbReference>
<reference evidence="8 9" key="1">
    <citation type="submission" date="2019-05" db="EMBL/GenBank/DDBJ databases">
        <authorList>
            <person name="Pankratov T."/>
            <person name="Grouzdev D."/>
        </authorList>
    </citation>
    <scope>NUCLEOTIDE SEQUENCE [LARGE SCALE GENOMIC DNA]</scope>
    <source>
        <strain evidence="8 9">KEBCLARHB70R</strain>
    </source>
</reference>
<keyword evidence="8" id="KW-0413">Isomerase</keyword>
<sequence>MLSPLPASVLIDPRTGEMTGRTRRYEKRYSDLGGLFLDEAAFVATAREQGDEIAYQVDEFRPSDRPGDLIFGTSTLYPGQIGDEFIFTRGHIHAVGDRPEIYLCQSGHGVMLMELADGSTRAEEMRPNSLVYVGPHWIHRSVNVGDTPLVTLFCYPADAGQDYDIIARAGGMRDLIVVDGAGGWKQVPNPNYRPRAAIPGAD</sequence>
<dbReference type="GO" id="GO:0005737">
    <property type="term" value="C:cytoplasm"/>
    <property type="evidence" value="ECO:0007669"/>
    <property type="project" value="InterPro"/>
</dbReference>
<proteinExistence type="inferred from homology"/>
<evidence type="ECO:0000256" key="4">
    <source>
        <dbReference type="ARBA" id="ARBA00022432"/>
    </source>
</evidence>
<dbReference type="Pfam" id="PF06560">
    <property type="entry name" value="GPI"/>
    <property type="match status" value="1"/>
</dbReference>
<dbReference type="SUPFAM" id="SSF51182">
    <property type="entry name" value="RmlC-like cupins"/>
    <property type="match status" value="1"/>
</dbReference>
<evidence type="ECO:0000256" key="6">
    <source>
        <dbReference type="ARBA" id="ARBA00029321"/>
    </source>
</evidence>
<dbReference type="GO" id="GO:0006096">
    <property type="term" value="P:glycolytic process"/>
    <property type="evidence" value="ECO:0007669"/>
    <property type="project" value="UniProtKB-UniPathway"/>
</dbReference>
<accession>A0A5R9J0K5</accession>
<dbReference type="EC" id="5.3.1.9" evidence="3"/>
<dbReference type="GO" id="GO:0004347">
    <property type="term" value="F:glucose-6-phosphate isomerase activity"/>
    <property type="evidence" value="ECO:0007669"/>
    <property type="project" value="UniProtKB-EC"/>
</dbReference>
<dbReference type="UniPathway" id="UPA00109">
    <property type="reaction ID" value="UER00181"/>
</dbReference>
<dbReference type="InterPro" id="IPR011051">
    <property type="entry name" value="RmlC_Cupin_sf"/>
</dbReference>
<evidence type="ECO:0000256" key="3">
    <source>
        <dbReference type="ARBA" id="ARBA00011952"/>
    </source>
</evidence>
<keyword evidence="5" id="KW-0324">Glycolysis</keyword>
<dbReference type="InterPro" id="IPR010551">
    <property type="entry name" value="G6P_isomerase_prok"/>
</dbReference>
<dbReference type="GO" id="GO:0006094">
    <property type="term" value="P:gluconeogenesis"/>
    <property type="evidence" value="ECO:0007669"/>
    <property type="project" value="UniProtKB-KW"/>
</dbReference>
<dbReference type="AlphaFoldDB" id="A0A5R9J0K5"/>
<evidence type="ECO:0000256" key="5">
    <source>
        <dbReference type="ARBA" id="ARBA00023152"/>
    </source>
</evidence>
<feature type="domain" description="Glucose-6-phosphate isomerase prokaryote" evidence="7">
    <location>
        <begin position="27"/>
        <end position="192"/>
    </location>
</feature>
<evidence type="ECO:0000256" key="1">
    <source>
        <dbReference type="ARBA" id="ARBA00004926"/>
    </source>
</evidence>
<comment type="caution">
    <text evidence="8">The sequence shown here is derived from an EMBL/GenBank/DDBJ whole genome shotgun (WGS) entry which is preliminary data.</text>
</comment>
<evidence type="ECO:0000313" key="8">
    <source>
        <dbReference type="EMBL" id="TLU71195.1"/>
    </source>
</evidence>
<protein>
    <recommendedName>
        <fullName evidence="3">glucose-6-phosphate isomerase</fullName>
        <ecNumber evidence="3">5.3.1.9</ecNumber>
    </recommendedName>
</protein>
<dbReference type="EMBL" id="VCDI01000008">
    <property type="protein sequence ID" value="TLU71195.1"/>
    <property type="molecule type" value="Genomic_DNA"/>
</dbReference>
<evidence type="ECO:0000313" key="9">
    <source>
        <dbReference type="Proteomes" id="UP000305654"/>
    </source>
</evidence>
<evidence type="ECO:0000256" key="2">
    <source>
        <dbReference type="ARBA" id="ARBA00006542"/>
    </source>
</evidence>
<comment type="catalytic activity">
    <reaction evidence="6">
        <text>alpha-D-glucose 6-phosphate = beta-D-fructose 6-phosphate</text>
        <dbReference type="Rhea" id="RHEA:11816"/>
        <dbReference type="ChEBI" id="CHEBI:57634"/>
        <dbReference type="ChEBI" id="CHEBI:58225"/>
        <dbReference type="EC" id="5.3.1.9"/>
    </reaction>
</comment>